<dbReference type="EMBL" id="MKCT01000028">
    <property type="protein sequence ID" value="OHX19734.1"/>
    <property type="molecule type" value="Genomic_DNA"/>
</dbReference>
<dbReference type="RefSeq" id="WP_071113328.1">
    <property type="nucleotide sequence ID" value="NZ_MKCT01000028.1"/>
</dbReference>
<evidence type="ECO:0000313" key="4">
    <source>
        <dbReference type="Proteomes" id="UP000180280"/>
    </source>
</evidence>
<evidence type="ECO:0000313" key="3">
    <source>
        <dbReference type="Proteomes" id="UP000180088"/>
    </source>
</evidence>
<reference evidence="3 4" key="1">
    <citation type="submission" date="2016-09" db="EMBL/GenBank/DDBJ databases">
        <title>Chromobacterium muskegensis sp. nov., an insecticidal bacterium isolated from Sphagnum bogs.</title>
        <authorList>
            <person name="Sparks M.E."/>
            <person name="Blackburn M.B."/>
            <person name="Gundersen-Rindal D.E."/>
            <person name="Mitchell A."/>
            <person name="Farrar R."/>
            <person name="Kuhar D."/>
        </authorList>
    </citation>
    <scope>NUCLEOTIDE SEQUENCE [LARGE SCALE GENOMIC DNA]</scope>
    <source>
        <strain evidence="2 4">14B-1</strain>
        <strain evidence="1 3">37-2</strain>
    </source>
</reference>
<sequence length="123" mass="13820">MPNQQQSSVQFKRTNQFLRATYGNFRIELFSSESFKNTIIINIEVFDENGIFQNSLEKKAEFSTLDAAFMIAHGTTEDLLMILHRCQQLALGAIHTRSSIGHKSDATLTGLKETLSLPWGIGI</sequence>
<keyword evidence="4" id="KW-1185">Reference proteome</keyword>
<name>A0A1S1WTW3_9NEIS</name>
<organism evidence="1 3">
    <name type="scientific">Chromobacterium sphagni</name>
    <dbReference type="NCBI Taxonomy" id="1903179"/>
    <lineage>
        <taxon>Bacteria</taxon>
        <taxon>Pseudomonadati</taxon>
        <taxon>Pseudomonadota</taxon>
        <taxon>Betaproteobacteria</taxon>
        <taxon>Neisseriales</taxon>
        <taxon>Chromobacteriaceae</taxon>
        <taxon>Chromobacterium</taxon>
    </lineage>
</organism>
<dbReference type="Proteomes" id="UP000180088">
    <property type="component" value="Unassembled WGS sequence"/>
</dbReference>
<accession>A0A1S1WTW3</accession>
<gene>
    <name evidence="2" type="ORF">BI344_08885</name>
    <name evidence="1" type="ORF">BI347_21270</name>
</gene>
<evidence type="ECO:0000313" key="2">
    <source>
        <dbReference type="EMBL" id="OHX19734.1"/>
    </source>
</evidence>
<dbReference type="AlphaFoldDB" id="A0A1S1WTW3"/>
<dbReference type="Proteomes" id="UP000180280">
    <property type="component" value="Unassembled WGS sequence"/>
</dbReference>
<comment type="caution">
    <text evidence="1">The sequence shown here is derived from an EMBL/GenBank/DDBJ whole genome shotgun (WGS) entry which is preliminary data.</text>
</comment>
<dbReference type="EMBL" id="MKCS01000004">
    <property type="protein sequence ID" value="OHX10322.1"/>
    <property type="molecule type" value="Genomic_DNA"/>
</dbReference>
<proteinExistence type="predicted"/>
<evidence type="ECO:0000313" key="1">
    <source>
        <dbReference type="EMBL" id="OHX10322.1"/>
    </source>
</evidence>
<protein>
    <submittedName>
        <fullName evidence="1">Uncharacterized protein</fullName>
    </submittedName>
</protein>